<gene>
    <name evidence="1" type="ORF">ABUE30_08960</name>
</gene>
<comment type="caution">
    <text evidence="1">The sequence shown here is derived from an EMBL/GenBank/DDBJ whole genome shotgun (WGS) entry which is preliminary data.</text>
</comment>
<dbReference type="RefSeq" id="WP_408623403.1">
    <property type="nucleotide sequence ID" value="NZ_JBEQCT010000003.1"/>
</dbReference>
<accession>A0ABW9G6A6</accession>
<name>A0ABW9G6A6_9GAMM</name>
<dbReference type="EMBL" id="JBEQCT010000003">
    <property type="protein sequence ID" value="MFM2485190.1"/>
    <property type="molecule type" value="Genomic_DNA"/>
</dbReference>
<dbReference type="Gene3D" id="3.10.450.50">
    <property type="match status" value="1"/>
</dbReference>
<protein>
    <submittedName>
        <fullName evidence="1">Nuclear transport factor 2 family protein</fullName>
    </submittedName>
</protein>
<reference evidence="1 2" key="1">
    <citation type="journal article" date="2013" name="Int. J. Syst. Evol. Microbiol.">
        <title>Celerinatantimonas yamalensis sp. nov., a cold-adapted diazotrophic bacterium from a cold permafrost brine.</title>
        <authorList>
            <person name="Shcherbakova V."/>
            <person name="Chuvilskaya N."/>
            <person name="Rivkina E."/>
            <person name="Demidov N."/>
            <person name="Uchaeva V."/>
            <person name="Suetin S."/>
            <person name="Suzina N."/>
            <person name="Gilichinsky D."/>
        </authorList>
    </citation>
    <scope>NUCLEOTIDE SEQUENCE [LARGE SCALE GENOMIC DNA]</scope>
    <source>
        <strain evidence="1 2">C7</strain>
    </source>
</reference>
<organism evidence="1 2">
    <name type="scientific">Celerinatantimonas yamalensis</name>
    <dbReference type="NCBI Taxonomy" id="559956"/>
    <lineage>
        <taxon>Bacteria</taxon>
        <taxon>Pseudomonadati</taxon>
        <taxon>Pseudomonadota</taxon>
        <taxon>Gammaproteobacteria</taxon>
        <taxon>Celerinatantimonadaceae</taxon>
        <taxon>Celerinatantimonas</taxon>
    </lineage>
</organism>
<keyword evidence="2" id="KW-1185">Reference proteome</keyword>
<dbReference type="Proteomes" id="UP001629953">
    <property type="component" value="Unassembled WGS sequence"/>
</dbReference>
<dbReference type="InterPro" id="IPR032710">
    <property type="entry name" value="NTF2-like_dom_sf"/>
</dbReference>
<evidence type="ECO:0000313" key="1">
    <source>
        <dbReference type="EMBL" id="MFM2485190.1"/>
    </source>
</evidence>
<proteinExistence type="predicted"/>
<dbReference type="SUPFAM" id="SSF54427">
    <property type="entry name" value="NTF2-like"/>
    <property type="match status" value="1"/>
</dbReference>
<sequence>MNTNTLVLNAFKEIIESPLYDKNKLTHYFSSDYKQVVNGNLLDFDGFIKHVERLKTETKNMTLTVIASAAEGDTVFTHHNVVVEKEDGELTLFEVLANFTVSNSKIVRCEELTRVIQGTDSDQDLGHRH</sequence>
<evidence type="ECO:0000313" key="2">
    <source>
        <dbReference type="Proteomes" id="UP001629953"/>
    </source>
</evidence>